<accession>A0A7X6HZX4</accession>
<dbReference type="PROSITE" id="PS50011">
    <property type="entry name" value="PROTEIN_KINASE_DOM"/>
    <property type="match status" value="1"/>
</dbReference>
<dbReference type="Gene3D" id="1.50.10.20">
    <property type="match status" value="1"/>
</dbReference>
<dbReference type="Pfam" id="PF25816">
    <property type="entry name" value="RamC_N"/>
    <property type="match status" value="1"/>
</dbReference>
<dbReference type="CDD" id="cd04791">
    <property type="entry name" value="LanC_SerThrkinase"/>
    <property type="match status" value="1"/>
</dbReference>
<dbReference type="SUPFAM" id="SSF158745">
    <property type="entry name" value="LanC-like"/>
    <property type="match status" value="1"/>
</dbReference>
<dbReference type="GO" id="GO:0031179">
    <property type="term" value="P:peptide modification"/>
    <property type="evidence" value="ECO:0007669"/>
    <property type="project" value="InterPro"/>
</dbReference>
<dbReference type="InterPro" id="IPR057929">
    <property type="entry name" value="RamC_N"/>
</dbReference>
<keyword evidence="3" id="KW-0418">Kinase</keyword>
<dbReference type="InterPro" id="IPR011009">
    <property type="entry name" value="Kinase-like_dom_sf"/>
</dbReference>
<keyword evidence="4" id="KW-1185">Reference proteome</keyword>
<sequence>MSPTRGNRRTVERGGSVNPEYGAYCGTDPHFYDRPRGHGEGAAPEADWYPAARGPLPPRWQRADRGDWVSWSPADAVLPQQGWKIHVSATLDNAAVVLERVVAVCVARDVPFKCVPSPALLLRRNAKYADRAGSGKFVTVYPDGEQQLRELCEALCEELAGQEGPDVLSDLRCGSAPVHVRYGAFAARYCAAADGRLVPAIADPDGTLVPDPRSPGLRLPPWVELPAFLRPHLSARQATGLGDLPYEVEGALHFSNGGGVYTARDTRTGERVVLKEARPHAGLAADGADAVRRLGREREALEALEGLACVPGLRDSFAVAGHHFLVLDHVAGTPLNTAFARRFPLSSPAPTPAELAAHTAWAHRVYALVERAVEQIHARGTVVGDLHMANVMLRSETAPDGTETPVQVVLLDFEAASPAIDRRRQVVANPAFVAPSDRRGASVDRYALACLRLALFLPLTTLFAVDRGAARRLADAAARQFPVDRAALDAAVAEIEKGAPAAEAGELPPLTAWEPTRDSLVRALRASATPERAERCFPGDIAQFATPTGGLSFAHGAAGVLYAMRAVGAPRLPEAEEWLLARSKEPLSGSPCGFHDGLIGVAWTLDRLGHTAQARELALTVAGEPLTALAPTLHGGQAGIALALDDLAAGHDGPEASALASAAERCFEAVETAVREERPLPRGGLLHGGAGLALALVRRHERTGDTRLLDLAAAALRRDLDRCHVQGGNGALMVREGTRAMPYLGAGSAGIAMVLDDYLHHRPDDTPLAEAREALLRATLSAFYIQPGLDRGVAGLVLHLARTRAGDPEQRSDAVSRHLALLRLQAVPWRGEAAFPGEQLMRLSMDLSTGTAGVLLALGSATGRSAASHLPFLPPLGGPQTGPGPGTDSEWHL</sequence>
<keyword evidence="3" id="KW-0808">Transferase</keyword>
<protein>
    <submittedName>
        <fullName evidence="3">Protein kinase/lanthionine synthetase C family protein</fullName>
    </submittedName>
</protein>
<dbReference type="GO" id="GO:0004672">
    <property type="term" value="F:protein kinase activity"/>
    <property type="evidence" value="ECO:0007669"/>
    <property type="project" value="InterPro"/>
</dbReference>
<dbReference type="EMBL" id="JAAVJD010000101">
    <property type="protein sequence ID" value="NJQ06689.1"/>
    <property type="molecule type" value="Genomic_DNA"/>
</dbReference>
<organism evidence="3 4">
    <name type="scientific">Streptomyces lonarensis</name>
    <dbReference type="NCBI Taxonomy" id="700599"/>
    <lineage>
        <taxon>Bacteria</taxon>
        <taxon>Bacillati</taxon>
        <taxon>Actinomycetota</taxon>
        <taxon>Actinomycetes</taxon>
        <taxon>Kitasatosporales</taxon>
        <taxon>Streptomycetaceae</taxon>
        <taxon>Streptomyces</taxon>
    </lineage>
</organism>
<dbReference type="InterPro" id="IPR000719">
    <property type="entry name" value="Prot_kinase_dom"/>
</dbReference>
<dbReference type="Gene3D" id="1.10.510.10">
    <property type="entry name" value="Transferase(Phosphotransferase) domain 1"/>
    <property type="match status" value="1"/>
</dbReference>
<feature type="domain" description="Protein kinase" evidence="2">
    <location>
        <begin position="246"/>
        <end position="549"/>
    </location>
</feature>
<dbReference type="GO" id="GO:0005524">
    <property type="term" value="F:ATP binding"/>
    <property type="evidence" value="ECO:0007669"/>
    <property type="project" value="InterPro"/>
</dbReference>
<reference evidence="3 4" key="1">
    <citation type="submission" date="2020-03" db="EMBL/GenBank/DDBJ databases">
        <title>Draft genome of Streptomyces sp. ventii, isolated from the Axial Seamount in the Pacific Ocean, and resequencing of the two type strains Streptomyces lonarensis strain NCL 716 and Streptomyces bohaiensis strain 11A07.</title>
        <authorList>
            <person name="Loughran R.M."/>
            <person name="Pfannmuller K.M."/>
            <person name="Wasson B.J."/>
            <person name="Deadmond M.C."/>
            <person name="Paddock B.E."/>
            <person name="Koyack M.J."/>
            <person name="Gallegos D.A."/>
            <person name="Mitchell E.A."/>
            <person name="Ushijima B."/>
            <person name="Saw J.H."/>
            <person name="Mcphail K.L."/>
            <person name="Videau P."/>
        </authorList>
    </citation>
    <scope>NUCLEOTIDE SEQUENCE [LARGE SCALE GENOMIC DNA]</scope>
    <source>
        <strain evidence="3 4">NCL716</strain>
    </source>
</reference>
<feature type="region of interest" description="Disordered" evidence="1">
    <location>
        <begin position="869"/>
        <end position="893"/>
    </location>
</feature>
<dbReference type="AlphaFoldDB" id="A0A7X6HZX4"/>
<evidence type="ECO:0000256" key="1">
    <source>
        <dbReference type="SAM" id="MobiDB-lite"/>
    </source>
</evidence>
<comment type="caution">
    <text evidence="3">The sequence shown here is derived from an EMBL/GenBank/DDBJ whole genome shotgun (WGS) entry which is preliminary data.</text>
</comment>
<dbReference type="SMART" id="SM01260">
    <property type="entry name" value="LANC_like"/>
    <property type="match status" value="1"/>
</dbReference>
<dbReference type="NCBIfam" id="NF038151">
    <property type="entry name" value="lanthi_synth_III"/>
    <property type="match status" value="1"/>
</dbReference>
<dbReference type="SUPFAM" id="SSF56112">
    <property type="entry name" value="Protein kinase-like (PK-like)"/>
    <property type="match status" value="1"/>
</dbReference>
<dbReference type="SMART" id="SM00220">
    <property type="entry name" value="S_TKc"/>
    <property type="match status" value="1"/>
</dbReference>
<dbReference type="Pfam" id="PF05147">
    <property type="entry name" value="LANC_like"/>
    <property type="match status" value="1"/>
</dbReference>
<gene>
    <name evidence="3" type="ORF">HCN56_14115</name>
</gene>
<evidence type="ECO:0000259" key="2">
    <source>
        <dbReference type="PROSITE" id="PS50011"/>
    </source>
</evidence>
<dbReference type="InterPro" id="IPR053524">
    <property type="entry name" value="Aerial_hyphae_peptide-synth"/>
</dbReference>
<dbReference type="InterPro" id="IPR007822">
    <property type="entry name" value="LANC-like"/>
</dbReference>
<evidence type="ECO:0000313" key="4">
    <source>
        <dbReference type="Proteomes" id="UP000578686"/>
    </source>
</evidence>
<proteinExistence type="predicted"/>
<dbReference type="InterPro" id="IPR058053">
    <property type="entry name" value="RamC_C"/>
</dbReference>
<evidence type="ECO:0000313" key="3">
    <source>
        <dbReference type="EMBL" id="NJQ06689.1"/>
    </source>
</evidence>
<name>A0A7X6HZX4_9ACTN</name>
<dbReference type="Proteomes" id="UP000578686">
    <property type="component" value="Unassembled WGS sequence"/>
</dbReference>
<feature type="region of interest" description="Disordered" evidence="1">
    <location>
        <begin position="1"/>
        <end position="25"/>
    </location>
</feature>